<comment type="caution">
    <text evidence="3">The sequence shown here is derived from an EMBL/GenBank/DDBJ whole genome shotgun (WGS) entry which is preliminary data.</text>
</comment>
<dbReference type="EMBL" id="JELW01000060">
    <property type="protein sequence ID" value="EXU95927.1"/>
    <property type="molecule type" value="Genomic_DNA"/>
</dbReference>
<evidence type="ECO:0000256" key="2">
    <source>
        <dbReference type="SAM" id="Phobius"/>
    </source>
</evidence>
<feature type="region of interest" description="Disordered" evidence="1">
    <location>
        <begin position="235"/>
        <end position="260"/>
    </location>
</feature>
<dbReference type="AlphaFoldDB" id="A0A014P3E3"/>
<dbReference type="OrthoDB" id="4940902at2759"/>
<protein>
    <recommendedName>
        <fullName evidence="5">Transmembrane protein</fullName>
    </recommendedName>
</protein>
<accession>A0A014P3E3</accession>
<keyword evidence="2" id="KW-0472">Membrane</keyword>
<dbReference type="HOGENOM" id="CLU_1023379_0_0_1"/>
<name>A0A014P3E3_9HYPO</name>
<sequence>MAIFREKGRWPLVRRLRWLRIGQYVLNVTIIGISAFLLAVLISNDAGLGGSVTMAIAVAGLTLILTGMQQCFGTRLAGYRRRGCLIFFIFFDLLCMGLQVPLVAVLAAAGLPVDCHGIAFGKDPFVFGESGRGLTPNFCAVPNTTFWLSIILILSYMYTLSLIIRQIVAVSRELKLLRQEEKDTASNERITAIMAAHQAPPRTWNRARPNQVETVDLRSEPVRAVDEPDVEAAVVPPADVVPPAAGPSAGEAPPPYISAQPVHDLATRLKKN</sequence>
<dbReference type="Proteomes" id="UP000030151">
    <property type="component" value="Unassembled WGS sequence"/>
</dbReference>
<feature type="transmembrane region" description="Helical" evidence="2">
    <location>
        <begin position="21"/>
        <end position="42"/>
    </location>
</feature>
<evidence type="ECO:0000313" key="4">
    <source>
        <dbReference type="Proteomes" id="UP000030151"/>
    </source>
</evidence>
<evidence type="ECO:0000256" key="1">
    <source>
        <dbReference type="SAM" id="MobiDB-lite"/>
    </source>
</evidence>
<dbReference type="eggNOG" id="ENOG502RN0G">
    <property type="taxonomic scope" value="Eukaryota"/>
</dbReference>
<evidence type="ECO:0008006" key="5">
    <source>
        <dbReference type="Google" id="ProtNLM"/>
    </source>
</evidence>
<evidence type="ECO:0000313" key="3">
    <source>
        <dbReference type="EMBL" id="EXU95927.1"/>
    </source>
</evidence>
<feature type="transmembrane region" description="Helical" evidence="2">
    <location>
        <begin position="85"/>
        <end position="111"/>
    </location>
</feature>
<feature type="transmembrane region" description="Helical" evidence="2">
    <location>
        <begin position="146"/>
        <end position="168"/>
    </location>
</feature>
<gene>
    <name evidence="3" type="ORF">X797_010987</name>
</gene>
<keyword evidence="2" id="KW-1133">Transmembrane helix</keyword>
<feature type="transmembrane region" description="Helical" evidence="2">
    <location>
        <begin position="48"/>
        <end position="65"/>
    </location>
</feature>
<organism evidence="3 4">
    <name type="scientific">Metarhizium robertsii</name>
    <dbReference type="NCBI Taxonomy" id="568076"/>
    <lineage>
        <taxon>Eukaryota</taxon>
        <taxon>Fungi</taxon>
        <taxon>Dikarya</taxon>
        <taxon>Ascomycota</taxon>
        <taxon>Pezizomycotina</taxon>
        <taxon>Sordariomycetes</taxon>
        <taxon>Hypocreomycetidae</taxon>
        <taxon>Hypocreales</taxon>
        <taxon>Clavicipitaceae</taxon>
        <taxon>Metarhizium</taxon>
    </lineage>
</organism>
<keyword evidence="2" id="KW-0812">Transmembrane</keyword>
<reference evidence="3 4" key="1">
    <citation type="submission" date="2014-02" db="EMBL/GenBank/DDBJ databases">
        <title>The genome sequence of the entomopathogenic fungus Metarhizium robertsii ARSEF 2575.</title>
        <authorList>
            <person name="Giuliano Garisto Donzelli B."/>
            <person name="Roe B.A."/>
            <person name="Macmil S.L."/>
            <person name="Krasnoff S.B."/>
            <person name="Gibson D.M."/>
        </authorList>
    </citation>
    <scope>NUCLEOTIDE SEQUENCE [LARGE SCALE GENOMIC DNA]</scope>
    <source>
        <strain evidence="3 4">ARSEF 2575</strain>
    </source>
</reference>
<proteinExistence type="predicted"/>
<feature type="compositionally biased region" description="Low complexity" evidence="1">
    <location>
        <begin position="235"/>
        <end position="251"/>
    </location>
</feature>